<dbReference type="EMBL" id="JASWJB010000059">
    <property type="protein sequence ID" value="KAK2603662.1"/>
    <property type="molecule type" value="Genomic_DNA"/>
</dbReference>
<dbReference type="InterPro" id="IPR050491">
    <property type="entry name" value="AmpC-like"/>
</dbReference>
<comment type="similarity">
    <text evidence="1">Belongs to the peptidase S12 family.</text>
</comment>
<proteinExistence type="inferred from homology"/>
<dbReference type="InterPro" id="IPR001466">
    <property type="entry name" value="Beta-lactam-related"/>
</dbReference>
<gene>
    <name evidence="3" type="ORF">QQS21_004135</name>
</gene>
<evidence type="ECO:0000313" key="3">
    <source>
        <dbReference type="EMBL" id="KAK2603662.1"/>
    </source>
</evidence>
<comment type="caution">
    <text evidence="3">The sequence shown here is derived from an EMBL/GenBank/DDBJ whole genome shotgun (WGS) entry which is preliminary data.</text>
</comment>
<dbReference type="AlphaFoldDB" id="A0AAJ0CUT1"/>
<evidence type="ECO:0000256" key="1">
    <source>
        <dbReference type="ARBA" id="ARBA00038215"/>
    </source>
</evidence>
<reference evidence="3" key="1">
    <citation type="submission" date="2023-06" db="EMBL/GenBank/DDBJ databases">
        <title>Conoideocrella luteorostrata (Hypocreales: Clavicipitaceae), a potential biocontrol fungus for elongate hemlock scale in United States Christmas tree production areas.</title>
        <authorList>
            <person name="Barrett H."/>
            <person name="Lovett B."/>
            <person name="Macias A.M."/>
            <person name="Stajich J.E."/>
            <person name="Kasson M.T."/>
        </authorList>
    </citation>
    <scope>NUCLEOTIDE SEQUENCE</scope>
    <source>
        <strain evidence="3">ARSEF 14590</strain>
    </source>
</reference>
<evidence type="ECO:0000313" key="4">
    <source>
        <dbReference type="Proteomes" id="UP001251528"/>
    </source>
</evidence>
<accession>A0AAJ0CUT1</accession>
<evidence type="ECO:0000259" key="2">
    <source>
        <dbReference type="Pfam" id="PF00144"/>
    </source>
</evidence>
<organism evidence="3 4">
    <name type="scientific">Conoideocrella luteorostrata</name>
    <dbReference type="NCBI Taxonomy" id="1105319"/>
    <lineage>
        <taxon>Eukaryota</taxon>
        <taxon>Fungi</taxon>
        <taxon>Dikarya</taxon>
        <taxon>Ascomycota</taxon>
        <taxon>Pezizomycotina</taxon>
        <taxon>Sordariomycetes</taxon>
        <taxon>Hypocreomycetidae</taxon>
        <taxon>Hypocreales</taxon>
        <taxon>Clavicipitaceae</taxon>
        <taxon>Conoideocrella</taxon>
    </lineage>
</organism>
<name>A0AAJ0CUT1_9HYPO</name>
<dbReference type="Gene3D" id="3.40.710.10">
    <property type="entry name" value="DD-peptidase/beta-lactamase superfamily"/>
    <property type="match status" value="1"/>
</dbReference>
<dbReference type="SUPFAM" id="SSF56601">
    <property type="entry name" value="beta-lactamase/transpeptidase-like"/>
    <property type="match status" value="1"/>
</dbReference>
<keyword evidence="4" id="KW-1185">Reference proteome</keyword>
<protein>
    <recommendedName>
        <fullName evidence="2">Beta-lactamase-related domain-containing protein</fullName>
    </recommendedName>
</protein>
<dbReference type="PANTHER" id="PTHR46825">
    <property type="entry name" value="D-ALANYL-D-ALANINE-CARBOXYPEPTIDASE/ENDOPEPTIDASE AMPH"/>
    <property type="match status" value="1"/>
</dbReference>
<feature type="domain" description="Beta-lactamase-related" evidence="2">
    <location>
        <begin position="19"/>
        <end position="372"/>
    </location>
</feature>
<dbReference type="PANTHER" id="PTHR46825:SF14">
    <property type="entry name" value="BETA-LACTAMASE-RELATED DOMAIN-CONTAINING PROTEIN"/>
    <property type="match status" value="1"/>
</dbReference>
<sequence>MDCTAAIRQRLRLLLPDAKEIMKIGGTPGAAIAVIHEGQLLHTDYIGFRDTEAQYTIDQDTVFPCASLTKAVVCAAVALCVEDGSFEWDTPVKDILPDFRIKNKILKKLMTPVDCLSHRSGLQGTMCWLGSKNNILISDDKRLDFINGLLPVKSFRNEYLYTNLGYDVAALILKRATGDSWEHFLRRWIFDPLSMSRTYTRPCPASESNVSKSYVALDDASTVEVMPMLTSGDTVGGAGSAMRSCIRDLSKLYIEFLCAGAHQFENNVTKTPGSPLKQVPFLFSSKIAMKKSSLHETSYALGWARMQTPGPMGAIGLNPYLLHPDPLPNVGKNHPSELVLYHQGLMPGNMAAVNLIPSTKGAIIVLTNSLALNDVADWLGQMYLEAYLGVKNKNDYVTWSRKTAAAALRWYPNLLEQIARYHVPGTTAQALSAYVGFYYNRSRTLMIHIFVDNEDCLKIAFQGRADEIYPLQHYHLDVFLWLVPRDEFARRGRFTTEGLIYFKIKFIRSRVANIIDSLKWWHDKDMEEPEEFTKARIPPYRN</sequence>
<dbReference type="Pfam" id="PF00144">
    <property type="entry name" value="Beta-lactamase"/>
    <property type="match status" value="1"/>
</dbReference>
<dbReference type="Proteomes" id="UP001251528">
    <property type="component" value="Unassembled WGS sequence"/>
</dbReference>
<dbReference type="InterPro" id="IPR012338">
    <property type="entry name" value="Beta-lactam/transpept-like"/>
</dbReference>